<comment type="caution">
    <text evidence="1">The sequence shown here is derived from an EMBL/GenBank/DDBJ whole genome shotgun (WGS) entry which is preliminary data.</text>
</comment>
<evidence type="ECO:0000313" key="1">
    <source>
        <dbReference type="EMBL" id="RFS22751.1"/>
    </source>
</evidence>
<reference evidence="1 2" key="1">
    <citation type="submission" date="2018-07" db="EMBL/GenBank/DDBJ databases">
        <title>Chitinophaga K2CV101002-2 sp. nov., isolated from a monsoon evergreen broad-leaved forest soil.</title>
        <authorList>
            <person name="Lv Y."/>
        </authorList>
    </citation>
    <scope>NUCLEOTIDE SEQUENCE [LARGE SCALE GENOMIC DNA]</scope>
    <source>
        <strain evidence="1 2">GDMCC 1.1288</strain>
    </source>
</reference>
<proteinExistence type="predicted"/>
<dbReference type="RefSeq" id="WP_116976144.1">
    <property type="nucleotide sequence ID" value="NZ_QPMM01000006.1"/>
</dbReference>
<dbReference type="AlphaFoldDB" id="A0A3E1YB92"/>
<dbReference type="OrthoDB" id="9789813at2"/>
<dbReference type="Proteomes" id="UP000260644">
    <property type="component" value="Unassembled WGS sequence"/>
</dbReference>
<gene>
    <name evidence="1" type="ORF">DVR12_13240</name>
</gene>
<accession>A0A3E1YB92</accession>
<dbReference type="InterPro" id="IPR038056">
    <property type="entry name" value="YjbR-like_sf"/>
</dbReference>
<dbReference type="EMBL" id="QPMM01000006">
    <property type="protein sequence ID" value="RFS22751.1"/>
    <property type="molecule type" value="Genomic_DNA"/>
</dbReference>
<dbReference type="InterPro" id="IPR007351">
    <property type="entry name" value="YjbR"/>
</dbReference>
<dbReference type="PANTHER" id="PTHR35145:SF1">
    <property type="entry name" value="CYTOPLASMIC PROTEIN"/>
    <property type="match status" value="1"/>
</dbReference>
<dbReference type="Gene3D" id="3.90.1150.30">
    <property type="match status" value="1"/>
</dbReference>
<sequence>MFDHTLNFCRSLPAVNTDQKWDDELRFYVGEKLFCMLALNPPHKISFKCVQAQFHQLISTPGIVPAPHLARYHWVQLKQDDILPENELMQLLQKAYEITVSSLPPVEQEKIQNSKMPV</sequence>
<name>A0A3E1YB92_9BACT</name>
<dbReference type="InterPro" id="IPR058532">
    <property type="entry name" value="YjbR/MT2646/Rv2570-like"/>
</dbReference>
<organism evidence="1 2">
    <name type="scientific">Chitinophaga silvatica</name>
    <dbReference type="NCBI Taxonomy" id="2282649"/>
    <lineage>
        <taxon>Bacteria</taxon>
        <taxon>Pseudomonadati</taxon>
        <taxon>Bacteroidota</taxon>
        <taxon>Chitinophagia</taxon>
        <taxon>Chitinophagales</taxon>
        <taxon>Chitinophagaceae</taxon>
        <taxon>Chitinophaga</taxon>
    </lineage>
</organism>
<protein>
    <recommendedName>
        <fullName evidence="3">MmcQ/YjbR family DNA-binding protein</fullName>
    </recommendedName>
</protein>
<evidence type="ECO:0000313" key="2">
    <source>
        <dbReference type="Proteomes" id="UP000260644"/>
    </source>
</evidence>
<dbReference type="Pfam" id="PF04237">
    <property type="entry name" value="YjbR"/>
    <property type="match status" value="1"/>
</dbReference>
<keyword evidence="2" id="KW-1185">Reference proteome</keyword>
<dbReference type="SUPFAM" id="SSF142906">
    <property type="entry name" value="YjbR-like"/>
    <property type="match status" value="1"/>
</dbReference>
<dbReference type="PANTHER" id="PTHR35145">
    <property type="entry name" value="CYTOPLASMIC PROTEIN-RELATED"/>
    <property type="match status" value="1"/>
</dbReference>
<evidence type="ECO:0008006" key="3">
    <source>
        <dbReference type="Google" id="ProtNLM"/>
    </source>
</evidence>